<dbReference type="SUPFAM" id="SSF53597">
    <property type="entry name" value="Dihydrofolate reductase-like"/>
    <property type="match status" value="1"/>
</dbReference>
<name>A0ABW9A1X3_9BURK</name>
<organism evidence="11 12">
    <name type="scientific">Herbaspirillum lusitanum</name>
    <dbReference type="NCBI Taxonomy" id="213312"/>
    <lineage>
        <taxon>Bacteria</taxon>
        <taxon>Pseudomonadati</taxon>
        <taxon>Pseudomonadota</taxon>
        <taxon>Betaproteobacteria</taxon>
        <taxon>Burkholderiales</taxon>
        <taxon>Oxalobacteraceae</taxon>
        <taxon>Herbaspirillum</taxon>
    </lineage>
</organism>
<evidence type="ECO:0000256" key="1">
    <source>
        <dbReference type="ARBA" id="ARBA00004903"/>
    </source>
</evidence>
<evidence type="ECO:0000259" key="10">
    <source>
        <dbReference type="PROSITE" id="PS51330"/>
    </source>
</evidence>
<proteinExistence type="inferred from homology"/>
<dbReference type="PANTHER" id="PTHR48069:SF3">
    <property type="entry name" value="DIHYDROFOLATE REDUCTASE"/>
    <property type="match status" value="1"/>
</dbReference>
<dbReference type="InterPro" id="IPR017925">
    <property type="entry name" value="DHFR_CS"/>
</dbReference>
<protein>
    <recommendedName>
        <fullName evidence="3 8">Dihydrofolate reductase</fullName>
        <ecNumber evidence="3 8">1.5.1.3</ecNumber>
    </recommendedName>
</protein>
<keyword evidence="4 8" id="KW-0554">One-carbon metabolism</keyword>
<gene>
    <name evidence="11" type="ORF">PQR62_01145</name>
</gene>
<evidence type="ECO:0000256" key="8">
    <source>
        <dbReference type="PIRNR" id="PIRNR000194"/>
    </source>
</evidence>
<evidence type="ECO:0000256" key="3">
    <source>
        <dbReference type="ARBA" id="ARBA00012856"/>
    </source>
</evidence>
<keyword evidence="12" id="KW-1185">Reference proteome</keyword>
<dbReference type="Pfam" id="PF00186">
    <property type="entry name" value="DHFR_1"/>
    <property type="match status" value="1"/>
</dbReference>
<dbReference type="PIRSF" id="PIRSF000194">
    <property type="entry name" value="DHFR"/>
    <property type="match status" value="1"/>
</dbReference>
<comment type="caution">
    <text evidence="11">The sequence shown here is derived from an EMBL/GenBank/DDBJ whole genome shotgun (WGS) entry which is preliminary data.</text>
</comment>
<dbReference type="InterPro" id="IPR001796">
    <property type="entry name" value="DHFR_dom"/>
</dbReference>
<accession>A0ABW9A1X3</accession>
<dbReference type="Proteomes" id="UP001629246">
    <property type="component" value="Unassembled WGS sequence"/>
</dbReference>
<comment type="pathway">
    <text evidence="1 8">Cofactor biosynthesis; tetrahydrofolate biosynthesis; 5,6,7,8-tetrahydrofolate from 7,8-dihydrofolate: step 1/1.</text>
</comment>
<evidence type="ECO:0000256" key="2">
    <source>
        <dbReference type="ARBA" id="ARBA00009539"/>
    </source>
</evidence>
<dbReference type="InterPro" id="IPR024072">
    <property type="entry name" value="DHFR-like_dom_sf"/>
</dbReference>
<dbReference type="InterPro" id="IPR012259">
    <property type="entry name" value="DHFR"/>
</dbReference>
<evidence type="ECO:0000256" key="4">
    <source>
        <dbReference type="ARBA" id="ARBA00022563"/>
    </source>
</evidence>
<keyword evidence="5 8" id="KW-0521">NADP</keyword>
<comment type="catalytic activity">
    <reaction evidence="8">
        <text>(6S)-5,6,7,8-tetrahydrofolate + NADP(+) = 7,8-dihydrofolate + NADPH + H(+)</text>
        <dbReference type="Rhea" id="RHEA:15009"/>
        <dbReference type="ChEBI" id="CHEBI:15378"/>
        <dbReference type="ChEBI" id="CHEBI:57451"/>
        <dbReference type="ChEBI" id="CHEBI:57453"/>
        <dbReference type="ChEBI" id="CHEBI:57783"/>
        <dbReference type="ChEBI" id="CHEBI:58349"/>
        <dbReference type="EC" id="1.5.1.3"/>
    </reaction>
</comment>
<evidence type="ECO:0000256" key="6">
    <source>
        <dbReference type="ARBA" id="ARBA00023002"/>
    </source>
</evidence>
<evidence type="ECO:0000313" key="11">
    <source>
        <dbReference type="EMBL" id="MFL9922851.1"/>
    </source>
</evidence>
<dbReference type="PROSITE" id="PS00075">
    <property type="entry name" value="DHFR_1"/>
    <property type="match status" value="1"/>
</dbReference>
<dbReference type="PROSITE" id="PS51330">
    <property type="entry name" value="DHFR_2"/>
    <property type="match status" value="1"/>
</dbReference>
<dbReference type="Gene3D" id="3.40.430.10">
    <property type="entry name" value="Dihydrofolate Reductase, subunit A"/>
    <property type="match status" value="1"/>
</dbReference>
<keyword evidence="6 8" id="KW-0560">Oxidoreductase</keyword>
<dbReference type="EC" id="1.5.1.3" evidence="3 8"/>
<dbReference type="CDD" id="cd00209">
    <property type="entry name" value="DHFR"/>
    <property type="match status" value="1"/>
</dbReference>
<dbReference type="PANTHER" id="PTHR48069">
    <property type="entry name" value="DIHYDROFOLATE REDUCTASE"/>
    <property type="match status" value="1"/>
</dbReference>
<dbReference type="PRINTS" id="PR00070">
    <property type="entry name" value="DHFR"/>
</dbReference>
<dbReference type="EMBL" id="JAQQFM010000001">
    <property type="protein sequence ID" value="MFL9922851.1"/>
    <property type="molecule type" value="Genomic_DNA"/>
</dbReference>
<sequence>MSFNPLQPLNADLTIVVATDRNNGIGINNTLPWRLPEDLAHFKRTTSGHPILMGRKTFDSIGHPLPNRRNIVITRNGEWQHAGVESAASLHDAAQLVGAAPAFIIGGAQIYAEALPLVKRLIITRIDQVFDCDAFFPAIDAAQWQETARDTHRSEVAGFDYAFVTYERR</sequence>
<comment type="similarity">
    <text evidence="2 8 9">Belongs to the dihydrofolate reductase family.</text>
</comment>
<reference evidence="11 12" key="1">
    <citation type="journal article" date="2024" name="Chem. Sci.">
        <title>Discovery of megapolipeptins by genome mining of a Burkholderiales bacteria collection.</title>
        <authorList>
            <person name="Paulo B.S."/>
            <person name="Recchia M.J.J."/>
            <person name="Lee S."/>
            <person name="Fergusson C.H."/>
            <person name="Romanowski S.B."/>
            <person name="Hernandez A."/>
            <person name="Krull N."/>
            <person name="Liu D.Y."/>
            <person name="Cavanagh H."/>
            <person name="Bos A."/>
            <person name="Gray C.A."/>
            <person name="Murphy B.T."/>
            <person name="Linington R.G."/>
            <person name="Eustaquio A.S."/>
        </authorList>
    </citation>
    <scope>NUCLEOTIDE SEQUENCE [LARGE SCALE GENOMIC DNA]</scope>
    <source>
        <strain evidence="11 12">RL21-008-BIB-A</strain>
    </source>
</reference>
<dbReference type="RefSeq" id="WP_408153921.1">
    <property type="nucleotide sequence ID" value="NZ_JAQQFM010000001.1"/>
</dbReference>
<evidence type="ECO:0000256" key="5">
    <source>
        <dbReference type="ARBA" id="ARBA00022857"/>
    </source>
</evidence>
<comment type="function">
    <text evidence="7 8">Key enzyme in folate metabolism. Catalyzes an essential reaction for de novo glycine and purine synthesis, and for DNA precursor synthesis.</text>
</comment>
<evidence type="ECO:0000256" key="9">
    <source>
        <dbReference type="RuleBase" id="RU004474"/>
    </source>
</evidence>
<evidence type="ECO:0000256" key="7">
    <source>
        <dbReference type="ARBA" id="ARBA00025067"/>
    </source>
</evidence>
<feature type="domain" description="DHFR" evidence="10">
    <location>
        <begin position="12"/>
        <end position="168"/>
    </location>
</feature>
<evidence type="ECO:0000313" key="12">
    <source>
        <dbReference type="Proteomes" id="UP001629246"/>
    </source>
</evidence>